<feature type="domain" description="G-patch" evidence="2">
    <location>
        <begin position="135"/>
        <end position="191"/>
    </location>
</feature>
<feature type="region of interest" description="Disordered" evidence="1">
    <location>
        <begin position="471"/>
        <end position="507"/>
    </location>
</feature>
<feature type="compositionally biased region" description="Polar residues" evidence="1">
    <location>
        <begin position="553"/>
        <end position="565"/>
    </location>
</feature>
<evidence type="ECO:0000259" key="2">
    <source>
        <dbReference type="PROSITE" id="PS50174"/>
    </source>
</evidence>
<keyword evidence="4" id="KW-1185">Reference proteome</keyword>
<dbReference type="InParanoid" id="D7FJ14"/>
<dbReference type="AlphaFoldDB" id="D7FJ14"/>
<dbReference type="PROSITE" id="PS50174">
    <property type="entry name" value="G_PATCH"/>
    <property type="match status" value="1"/>
</dbReference>
<feature type="compositionally biased region" description="Basic and acidic residues" evidence="1">
    <location>
        <begin position="65"/>
        <end position="79"/>
    </location>
</feature>
<feature type="compositionally biased region" description="Acidic residues" evidence="1">
    <location>
        <begin position="623"/>
        <end position="637"/>
    </location>
</feature>
<name>D7FJ14_ECTSI</name>
<dbReference type="OrthoDB" id="20507at2759"/>
<reference evidence="3 4" key="1">
    <citation type="journal article" date="2010" name="Nature">
        <title>The Ectocarpus genome and the independent evolution of multicellularity in brown algae.</title>
        <authorList>
            <person name="Cock J.M."/>
            <person name="Sterck L."/>
            <person name="Rouze P."/>
            <person name="Scornet D."/>
            <person name="Allen A.E."/>
            <person name="Amoutzias G."/>
            <person name="Anthouard V."/>
            <person name="Artiguenave F."/>
            <person name="Aury J.M."/>
            <person name="Badger J.H."/>
            <person name="Beszteri B."/>
            <person name="Billiau K."/>
            <person name="Bonnet E."/>
            <person name="Bothwell J.H."/>
            <person name="Bowler C."/>
            <person name="Boyen C."/>
            <person name="Brownlee C."/>
            <person name="Carrano C.J."/>
            <person name="Charrier B."/>
            <person name="Cho G.Y."/>
            <person name="Coelho S.M."/>
            <person name="Collen J."/>
            <person name="Corre E."/>
            <person name="Da Silva C."/>
            <person name="Delage L."/>
            <person name="Delaroque N."/>
            <person name="Dittami S.M."/>
            <person name="Doulbeau S."/>
            <person name="Elias M."/>
            <person name="Farnham G."/>
            <person name="Gachon C.M."/>
            <person name="Gschloessl B."/>
            <person name="Heesch S."/>
            <person name="Jabbari K."/>
            <person name="Jubin C."/>
            <person name="Kawai H."/>
            <person name="Kimura K."/>
            <person name="Kloareg B."/>
            <person name="Kupper F.C."/>
            <person name="Lang D."/>
            <person name="Le Bail A."/>
            <person name="Leblanc C."/>
            <person name="Lerouge P."/>
            <person name="Lohr M."/>
            <person name="Lopez P.J."/>
            <person name="Martens C."/>
            <person name="Maumus F."/>
            <person name="Michel G."/>
            <person name="Miranda-Saavedra D."/>
            <person name="Morales J."/>
            <person name="Moreau H."/>
            <person name="Motomura T."/>
            <person name="Nagasato C."/>
            <person name="Napoli C.A."/>
            <person name="Nelson D.R."/>
            <person name="Nyvall-Collen P."/>
            <person name="Peters A.F."/>
            <person name="Pommier C."/>
            <person name="Potin P."/>
            <person name="Poulain J."/>
            <person name="Quesneville H."/>
            <person name="Read B."/>
            <person name="Rensing S.A."/>
            <person name="Ritter A."/>
            <person name="Rousvoal S."/>
            <person name="Samanta M."/>
            <person name="Samson G."/>
            <person name="Schroeder D.C."/>
            <person name="Segurens B."/>
            <person name="Strittmatter M."/>
            <person name="Tonon T."/>
            <person name="Tregear J.W."/>
            <person name="Valentin K."/>
            <person name="von Dassow P."/>
            <person name="Yamagishi T."/>
            <person name="Van de Peer Y."/>
            <person name="Wincker P."/>
        </authorList>
    </citation>
    <scope>NUCLEOTIDE SEQUENCE [LARGE SCALE GENOMIC DNA]</scope>
    <source>
        <strain evidence="4">Ec32 / CCAP1310/4</strain>
    </source>
</reference>
<feature type="compositionally biased region" description="Basic and acidic residues" evidence="1">
    <location>
        <begin position="708"/>
        <end position="720"/>
    </location>
</feature>
<dbReference type="OMA" id="DPYIDAP"/>
<accession>D7FJ14</accession>
<dbReference type="EMBL" id="FN649743">
    <property type="protein sequence ID" value="CBJ49053.1"/>
    <property type="molecule type" value="Genomic_DNA"/>
</dbReference>
<evidence type="ECO:0000256" key="1">
    <source>
        <dbReference type="SAM" id="MobiDB-lite"/>
    </source>
</evidence>
<dbReference type="STRING" id="2880.D7FJ14"/>
<dbReference type="InterPro" id="IPR000467">
    <property type="entry name" value="G_patch_dom"/>
</dbReference>
<feature type="region of interest" description="Disordered" evidence="1">
    <location>
        <begin position="38"/>
        <end position="82"/>
    </location>
</feature>
<feature type="compositionally biased region" description="Polar residues" evidence="1">
    <location>
        <begin position="492"/>
        <end position="506"/>
    </location>
</feature>
<gene>
    <name evidence="3" type="ORF">Esi_0125_0056</name>
</gene>
<dbReference type="InterPro" id="IPR011666">
    <property type="entry name" value="DUF1604"/>
</dbReference>
<evidence type="ECO:0000313" key="4">
    <source>
        <dbReference type="Proteomes" id="UP000002630"/>
    </source>
</evidence>
<feature type="compositionally biased region" description="Acidic residues" evidence="1">
    <location>
        <begin position="169"/>
        <end position="179"/>
    </location>
</feature>
<dbReference type="PANTHER" id="PTHR13384:SF19">
    <property type="entry name" value="G PATCH DOMAIN-CONTAINING PROTEIN 1"/>
    <property type="match status" value="1"/>
</dbReference>
<proteinExistence type="predicted"/>
<dbReference type="GO" id="GO:0005634">
    <property type="term" value="C:nucleus"/>
    <property type="evidence" value="ECO:0007669"/>
    <property type="project" value="TreeGrafter"/>
</dbReference>
<feature type="region of interest" description="Disordered" evidence="1">
    <location>
        <begin position="519"/>
        <end position="565"/>
    </location>
</feature>
<feature type="region of interest" description="Disordered" evidence="1">
    <location>
        <begin position="603"/>
        <end position="771"/>
    </location>
</feature>
<sequence length="771" mass="82314">MSSCVILGMPVTWFVTSWMRDNKHEGEERREENIIYRGSRGVGRRVQSKEVGSAEGWTPSTFSSSRDKRAAPKEQRPEDFMDDEDGLLTEQLQAKPAFDTLGSTADEVARKHAEMEATGGAIPGPAPSELIIPVGDPMGKKLLRTMGWREGQGVGNRVRRKRRRPAPAEADDSPEDELPEQARAGLGGKGRELLDKEGLTFAPTNADVKMQSVLAKTNLHGVGHEPFKDAPEFGAARAGATGVRSVYSTEDIVQHPMDAGAAGGIVAGVSRRSLAAAVVDRGSHGFVLDDDEDDVYESGLDKEAYDQALDADGGRAAAHAGLSGSAKAWALSGAADDDEDEPLLASRRYARCPSDGRLPPTGFVVAQRPDVQQKHWAPPIPPANFRPTVEFEDDAKTPLELSTSQRYGGAHLDASGRARLLGEPSAQSLTSTPVAPPTVLDKGKAYLPDGSSALSFLSPAARKKVLEAANATKAPSRFSPDTGAAASKHQRTLGSMSQDNSSQQSEGLPFTLATKFTSETQAASNSDEPQDQVAGIVDPTSRPAGLTLRRPASTDTLNKASTATVSVDKSGRTEIPLLKGLEQRHPIGIMSASASSGIGSVVVTDNGPAERPPIDLFKSIFESESESDSAEEEESEQESTLAAAGEPSISSPRPRAESQRAPHGLFGKAPVDRGYGTDSSEESPGQVEGGHQVVDEAGGAGGEGPNVRGEKTKSARDDDKRRRRVSSSRNHSSRKHGSSKKHKKKHRSEKRDRKHDHKRKKSSSSKRYFSS</sequence>
<dbReference type="PANTHER" id="PTHR13384">
    <property type="entry name" value="G PATCH DOMAIN-CONTAINING PROTEIN 1"/>
    <property type="match status" value="1"/>
</dbReference>
<dbReference type="eggNOG" id="KOG2138">
    <property type="taxonomic scope" value="Eukaryota"/>
</dbReference>
<dbReference type="GO" id="GO:0003723">
    <property type="term" value="F:RNA binding"/>
    <property type="evidence" value="ECO:0007669"/>
    <property type="project" value="TreeGrafter"/>
</dbReference>
<dbReference type="Pfam" id="PF01585">
    <property type="entry name" value="G-patch"/>
    <property type="match status" value="1"/>
</dbReference>
<dbReference type="Proteomes" id="UP000002630">
    <property type="component" value="Linkage Group LG18"/>
</dbReference>
<organism evidence="3 4">
    <name type="scientific">Ectocarpus siliculosus</name>
    <name type="common">Brown alga</name>
    <name type="synonym">Conferva siliculosa</name>
    <dbReference type="NCBI Taxonomy" id="2880"/>
    <lineage>
        <taxon>Eukaryota</taxon>
        <taxon>Sar</taxon>
        <taxon>Stramenopiles</taxon>
        <taxon>Ochrophyta</taxon>
        <taxon>PX clade</taxon>
        <taxon>Phaeophyceae</taxon>
        <taxon>Ectocarpales</taxon>
        <taxon>Ectocarpaceae</taxon>
        <taxon>Ectocarpus</taxon>
    </lineage>
</organism>
<evidence type="ECO:0000313" key="3">
    <source>
        <dbReference type="EMBL" id="CBJ49053.1"/>
    </source>
</evidence>
<dbReference type="EMBL" id="FN647904">
    <property type="protein sequence ID" value="CBJ49053.1"/>
    <property type="molecule type" value="Genomic_DNA"/>
</dbReference>
<protein>
    <submittedName>
        <fullName evidence="3">RNA binding protein, putative</fullName>
    </submittedName>
</protein>
<feature type="region of interest" description="Disordered" evidence="1">
    <location>
        <begin position="114"/>
        <end position="182"/>
    </location>
</feature>
<dbReference type="Pfam" id="PF07713">
    <property type="entry name" value="DUF1604"/>
    <property type="match status" value="1"/>
</dbReference>
<dbReference type="GO" id="GO:0006397">
    <property type="term" value="P:mRNA processing"/>
    <property type="evidence" value="ECO:0007669"/>
    <property type="project" value="InterPro"/>
</dbReference>
<feature type="compositionally biased region" description="Basic residues" evidence="1">
    <location>
        <begin position="721"/>
        <end position="764"/>
    </location>
</feature>